<gene>
    <name evidence="2" type="ORF">R2D22_10275</name>
</gene>
<feature type="compositionally biased region" description="Basic and acidic residues" evidence="1">
    <location>
        <begin position="749"/>
        <end position="785"/>
    </location>
</feature>
<dbReference type="SUPFAM" id="SSF50494">
    <property type="entry name" value="Trypsin-like serine proteases"/>
    <property type="match status" value="1"/>
</dbReference>
<dbReference type="Proteomes" id="UP001301731">
    <property type="component" value="Chromosome"/>
</dbReference>
<dbReference type="EMBL" id="CP137573">
    <property type="protein sequence ID" value="WOX21765.1"/>
    <property type="molecule type" value="Genomic_DNA"/>
</dbReference>
<feature type="compositionally biased region" description="Basic and acidic residues" evidence="1">
    <location>
        <begin position="793"/>
        <end position="826"/>
    </location>
</feature>
<keyword evidence="3" id="KW-1185">Reference proteome</keyword>
<proteinExistence type="predicted"/>
<sequence>MGGGDRAALVRICDPAGRPRGSGFVADDRGTVVTGHETVDGLAHVLLRADPGDRTWIAGPDDVTTLPEAGLALLRTDGLGVRPLPVAAPGTPVEPGTYVRLPAGGWREARVLGTTPVTYTATDSGHDIDDVLELAIGTDGREALRLSGEAAGGPVVNAATGAVLGVLGTALHGPRRAGGFALPLPPAGPLAELLRRNAATVPCFGADLNLAGVLELTATGTLPGPGDPVDWPAPVERPDCVREFTALLDGGAPVLALVGGSGTGRTTELAALRARRARGAEPAPTVWLRGADLRADDASVADAVGRALRRAGRIVAASGSPGNPDTTPDTTPEHAARLAREAGRPLLVVLDAPEEMPPALAHRFPAWTRATERWLRAQDVRLVLGCRPEHWDQASALYSRGAAGAVVLGELTEPDARVVRERYGIGDRDLAPDDARHPLALRLLAEVRAALPGDVPGRPGRAEIFTAHLDLLCLRIAVRIAAGSRPLPRGAAVRRLAARVAGQVHEAARRCLGPGQGELDRESFEELFPWRDGWASAVLTEGLLVPAGTGYRFAHEELADWLQGAHLDLDTALHALVHRPAEPAPAPRRSPPVPRHRIGPVLQALLLLDRLQGPAALGRRLAELIDAAERLAAPDTEADAARAEDARWWAGRLVRDALLRVPNPRAYLGVLRALADRIGAGTIGATGFGPSFWAEVRVAEDEQIDLLRRLVPADGLAPADGEWADGSAGTEDGSVTADREAPEAGPATRGRDGLHGSEGRHATSGWDAREGRGQRGEAGGWDRRAGAGGWDATDGRDHREAADGWDGREGQGRRGAADDPRRRDGTEGTGATGGRRRRDRAESPDAAHDRDRAQGPVPADGSDRAQGPVRATHGPGPAGASDRAGRYLDAVAGRLAADPRGVQPLLCRWFGDERALPAAPGATVAAAAQALLYSRRDLAVDDLCEALVATAHPRAEELLAALAEDEPSALCRAVDRWAHDDGRPARRVAAAAYGGLVAGHVTTATDRALLRYAALALLARPDDRAVHAPALALLVQDPHTRARYLPQALAESAVPPSALAEALATDTEPVLAALHDRLLDTGPGPVAAAVLTALAEVSAPALARRAADLVRAYTDRHPDGAPHAAAFADRRLEDGPAARAVLFPLITGLLRDGPAAVRQAFVPVLAAPGTGASRHVRGELLDALFALLDRSPDPDVLDALLDAAAHGAKRRSEPRTRALVHRAGLLLVRTPEGATRFDQRLVALAREVPGFAALTAGWLAAAPGEWAAVVGPSARRTVETLGSSMPMPTDGRGHGSLRPA</sequence>
<feature type="compositionally biased region" description="Basic and acidic residues" evidence="1">
    <location>
        <begin position="839"/>
        <end position="853"/>
    </location>
</feature>
<evidence type="ECO:0000256" key="1">
    <source>
        <dbReference type="SAM" id="MobiDB-lite"/>
    </source>
</evidence>
<evidence type="ECO:0000313" key="3">
    <source>
        <dbReference type="Proteomes" id="UP001301731"/>
    </source>
</evidence>
<evidence type="ECO:0000313" key="2">
    <source>
        <dbReference type="EMBL" id="WOX21765.1"/>
    </source>
</evidence>
<dbReference type="RefSeq" id="WP_318102788.1">
    <property type="nucleotide sequence ID" value="NZ_CP137573.1"/>
</dbReference>
<dbReference type="GO" id="GO:0008233">
    <property type="term" value="F:peptidase activity"/>
    <property type="evidence" value="ECO:0007669"/>
    <property type="project" value="UniProtKB-KW"/>
</dbReference>
<dbReference type="InterPro" id="IPR009003">
    <property type="entry name" value="Peptidase_S1_PA"/>
</dbReference>
<keyword evidence="2" id="KW-0378">Hydrolase</keyword>
<dbReference type="Gene3D" id="2.40.10.120">
    <property type="match status" value="1"/>
</dbReference>
<organism evidence="2 3">
    <name type="scientific">Streptomyces solicathayae</name>
    <dbReference type="NCBI Taxonomy" id="3081768"/>
    <lineage>
        <taxon>Bacteria</taxon>
        <taxon>Bacillati</taxon>
        <taxon>Actinomycetota</taxon>
        <taxon>Actinomycetes</taxon>
        <taxon>Kitasatosporales</taxon>
        <taxon>Streptomycetaceae</taxon>
        <taxon>Streptomyces</taxon>
    </lineage>
</organism>
<feature type="region of interest" description="Disordered" evidence="1">
    <location>
        <begin position="717"/>
        <end position="883"/>
    </location>
</feature>
<accession>A0ABZ0LR21</accession>
<dbReference type="GO" id="GO:0006508">
    <property type="term" value="P:proteolysis"/>
    <property type="evidence" value="ECO:0007669"/>
    <property type="project" value="UniProtKB-KW"/>
</dbReference>
<feature type="region of interest" description="Disordered" evidence="1">
    <location>
        <begin position="1280"/>
        <end position="1300"/>
    </location>
</feature>
<reference evidence="2 3" key="1">
    <citation type="submission" date="2023-10" db="EMBL/GenBank/DDBJ databases">
        <title>The genome sequence of Streptomyces sp. HUAS YS2.</title>
        <authorList>
            <person name="Mo P."/>
        </authorList>
    </citation>
    <scope>NUCLEOTIDE SEQUENCE [LARGE SCALE GENOMIC DNA]</scope>
    <source>
        <strain evidence="2 3">HUAS YS2</strain>
    </source>
</reference>
<protein>
    <submittedName>
        <fullName evidence="2">Serine protease</fullName>
    </submittedName>
</protein>
<keyword evidence="2" id="KW-0645">Protease</keyword>
<name>A0ABZ0LR21_9ACTN</name>